<reference evidence="1" key="1">
    <citation type="journal article" date="2020" name="G3 (Bethesda)">
        <title>High-Quality Assemblies for Three Invasive Social Wasps from the &lt;i&gt;Vespula&lt;/i&gt; Genus.</title>
        <authorList>
            <person name="Harrop T.W.R."/>
            <person name="Guhlin J."/>
            <person name="McLaughlin G.M."/>
            <person name="Permina E."/>
            <person name="Stockwell P."/>
            <person name="Gilligan J."/>
            <person name="Le Lec M.F."/>
            <person name="Gruber M.A.M."/>
            <person name="Quinn O."/>
            <person name="Lovegrove M."/>
            <person name="Duncan E.J."/>
            <person name="Remnant E.J."/>
            <person name="Van Eeckhoven J."/>
            <person name="Graham B."/>
            <person name="Knapp R.A."/>
            <person name="Langford K.W."/>
            <person name="Kronenberg Z."/>
            <person name="Press M.O."/>
            <person name="Eacker S.M."/>
            <person name="Wilson-Rankin E.E."/>
            <person name="Purcell J."/>
            <person name="Lester P.J."/>
            <person name="Dearden P.K."/>
        </authorList>
    </citation>
    <scope>NUCLEOTIDE SEQUENCE</scope>
    <source>
        <strain evidence="1">Marl-1</strain>
    </source>
</reference>
<dbReference type="EMBL" id="JACSEA010000013">
    <property type="protein sequence ID" value="KAF7386644.1"/>
    <property type="molecule type" value="Genomic_DNA"/>
</dbReference>
<accession>A0A834MWW9</accession>
<evidence type="ECO:0000313" key="2">
    <source>
        <dbReference type="Proteomes" id="UP000614350"/>
    </source>
</evidence>
<comment type="caution">
    <text evidence="1">The sequence shown here is derived from an EMBL/GenBank/DDBJ whole genome shotgun (WGS) entry which is preliminary data.</text>
</comment>
<sequence>MRSCEISRLTTIANIEVEENAEEDEEMAKSYMEKVFHRDSGINDEAIWRYPAWKNETEFLLSADCYRYLQEFGYETTRPFSADRKSKLQPSSLININSGRMRGGRQWESGKVGKWVETTSSIGPKEIRKSLTAVGHLLVLPPNKTVALPEEAEPLTKGKESLEKTRHSPTCYGRQWAASERRIVRKRRERNVVGRYTRRVTSNVWTCAWLEPEENSWDKRSRLDQLESKRAGRSATILVGTCREHV</sequence>
<dbReference type="Proteomes" id="UP000614350">
    <property type="component" value="Unassembled WGS sequence"/>
</dbReference>
<keyword evidence="2" id="KW-1185">Reference proteome</keyword>
<proteinExistence type="predicted"/>
<name>A0A834MWW9_VESVU</name>
<evidence type="ECO:0000313" key="1">
    <source>
        <dbReference type="EMBL" id="KAF7386644.1"/>
    </source>
</evidence>
<organism evidence="1 2">
    <name type="scientific">Vespula vulgaris</name>
    <name type="common">Yellow jacket</name>
    <name type="synonym">Wasp</name>
    <dbReference type="NCBI Taxonomy" id="7454"/>
    <lineage>
        <taxon>Eukaryota</taxon>
        <taxon>Metazoa</taxon>
        <taxon>Ecdysozoa</taxon>
        <taxon>Arthropoda</taxon>
        <taxon>Hexapoda</taxon>
        <taxon>Insecta</taxon>
        <taxon>Pterygota</taxon>
        <taxon>Neoptera</taxon>
        <taxon>Endopterygota</taxon>
        <taxon>Hymenoptera</taxon>
        <taxon>Apocrita</taxon>
        <taxon>Aculeata</taxon>
        <taxon>Vespoidea</taxon>
        <taxon>Vespidae</taxon>
        <taxon>Vespinae</taxon>
        <taxon>Vespula</taxon>
    </lineage>
</organism>
<protein>
    <submittedName>
        <fullName evidence="1">Uncharacterized protein</fullName>
    </submittedName>
</protein>
<dbReference type="AlphaFoldDB" id="A0A834MWW9"/>
<gene>
    <name evidence="1" type="ORF">HZH66_011096</name>
</gene>